<organism evidence="1 2">
    <name type="scientific">Candidatus Colimorpha enterica</name>
    <dbReference type="NCBI Taxonomy" id="3083063"/>
    <lineage>
        <taxon>Bacteria</taxon>
        <taxon>Pseudomonadati</taxon>
        <taxon>Bacteroidota</taxon>
        <taxon>Bacteroidia</taxon>
        <taxon>Bacteroidales</taxon>
        <taxon>Candidatus Colimorpha</taxon>
    </lineage>
</organism>
<reference evidence="1" key="1">
    <citation type="submission" date="2012-11" db="EMBL/GenBank/DDBJ databases">
        <title>Dependencies among metagenomic species, viruses, plasmids and units of genetic variation.</title>
        <authorList>
            <person name="Nielsen H.B."/>
            <person name="Almeida M."/>
            <person name="Juncker A.S."/>
            <person name="Rasmussen S."/>
            <person name="Li J."/>
            <person name="Sunagawa S."/>
            <person name="Plichta D."/>
            <person name="Gautier L."/>
            <person name="Le Chatelier E."/>
            <person name="Peletier E."/>
            <person name="Bonde I."/>
            <person name="Nielsen T."/>
            <person name="Manichanh C."/>
            <person name="Arumugam M."/>
            <person name="Batto J."/>
            <person name="Santos M.B.Q.D."/>
            <person name="Blom N."/>
            <person name="Borruel N."/>
            <person name="Burgdorf K.S."/>
            <person name="Boumezbeur F."/>
            <person name="Casellas F."/>
            <person name="Dore J."/>
            <person name="Guarner F."/>
            <person name="Hansen T."/>
            <person name="Hildebrand F."/>
            <person name="Kaas R.S."/>
            <person name="Kennedy S."/>
            <person name="Kristiansen K."/>
            <person name="Kultima J.R."/>
            <person name="Leonard P."/>
            <person name="Levenez F."/>
            <person name="Lund O."/>
            <person name="Moumen B."/>
            <person name="Le Paslier D."/>
            <person name="Pons N."/>
            <person name="Pedersen O."/>
            <person name="Prifti E."/>
            <person name="Qin J."/>
            <person name="Raes J."/>
            <person name="Tap J."/>
            <person name="Tims S."/>
            <person name="Ussery D.W."/>
            <person name="Yamada T."/>
            <person name="MetaHit consortium"/>
            <person name="Renault P."/>
            <person name="Sicheritz-Ponten T."/>
            <person name="Bork P."/>
            <person name="Wang J."/>
            <person name="Brunak S."/>
            <person name="Ehrlich S.D."/>
        </authorList>
    </citation>
    <scope>NUCLEOTIDE SEQUENCE [LARGE SCALE GENOMIC DNA]</scope>
</reference>
<proteinExistence type="predicted"/>
<dbReference type="Proteomes" id="UP000017938">
    <property type="component" value="Unassembled WGS sequence"/>
</dbReference>
<dbReference type="EMBL" id="CBFW010000252">
    <property type="protein sequence ID" value="CDC74788.1"/>
    <property type="molecule type" value="Genomic_DNA"/>
</dbReference>
<evidence type="ECO:0000313" key="2">
    <source>
        <dbReference type="Proteomes" id="UP000017938"/>
    </source>
</evidence>
<comment type="caution">
    <text evidence="1">The sequence shown here is derived from an EMBL/GenBank/DDBJ whole genome shotgun (WGS) entry which is preliminary data.</text>
</comment>
<dbReference type="STRING" id="1263015.BN580_01624"/>
<evidence type="ECO:0008006" key="3">
    <source>
        <dbReference type="Google" id="ProtNLM"/>
    </source>
</evidence>
<name>R6TMX1_9BACT</name>
<gene>
    <name evidence="1" type="ORF">BN580_01624</name>
</gene>
<dbReference type="AlphaFoldDB" id="R6TMX1"/>
<accession>R6TMX1</accession>
<evidence type="ECO:0000313" key="1">
    <source>
        <dbReference type="EMBL" id="CDC74788.1"/>
    </source>
</evidence>
<sequence>MILPGEAPGENGNLMDKYEMLIGRSEVSITPEKKVGLMGQFIERISEYTETEVTATAVAISVGDDSVVFCSCDLVGVTAGLVSAVREKITAAGGPDPDKIIICATHSHTSLCYRDGLDTLEFSSGILNRYFPYKPAAKTVGEEIMDEEEAFNFLAGRISEAVIRAWEDRKPGYIGFAFGRAAVGMCRRACYSDGSALMWGDTSADGFVSLEGGNDSGLEIMYFHSADGRPMGAAVNIACPAQVLEHRLFISSDYWGKVKKRLRAKFGQDFTVLALCAPAGDQCPRDLIRWVEPETPIADPNITRNGVRKRRADPSMFDISGAETVARRIADEVIGVYESGNYDRAGHEFIHTVRKLRLPIRRVTKEERDLAEKKITEAVSGTEKESFDYSDNALLYVYAGTVARFETQNITPDFEIELHTVRIGDSVVTTSPFELFLDYGNRIRAKSPAAQTFMIQLACDSLGYLPTEKAEKGGHYSAFVSSGVTGHVGGDILVRETLADINRLF</sequence>
<protein>
    <recommendedName>
        <fullName evidence="3">Neutral/alkaline non-lysosomal ceramidase N-terminal domain-containing protein</fullName>
    </recommendedName>
</protein>